<dbReference type="Pfam" id="PF00501">
    <property type="entry name" value="AMP-binding"/>
    <property type="match status" value="1"/>
</dbReference>
<dbReference type="EMBL" id="BLAF01000010">
    <property type="protein sequence ID" value="GES19074.1"/>
    <property type="molecule type" value="Genomic_DNA"/>
</dbReference>
<accession>A0A5M3XCY4</accession>
<feature type="domain" description="AMP-dependent synthetase/ligase" evidence="1">
    <location>
        <begin position="35"/>
        <end position="402"/>
    </location>
</feature>
<dbReference type="Gene3D" id="3.30.300.30">
    <property type="match status" value="1"/>
</dbReference>
<dbReference type="Proteomes" id="UP000377595">
    <property type="component" value="Unassembled WGS sequence"/>
</dbReference>
<dbReference type="InterPro" id="IPR050237">
    <property type="entry name" value="ATP-dep_AMP-bd_enzyme"/>
</dbReference>
<dbReference type="GO" id="GO:0016878">
    <property type="term" value="F:acid-thiol ligase activity"/>
    <property type="evidence" value="ECO:0007669"/>
    <property type="project" value="UniProtKB-ARBA"/>
</dbReference>
<dbReference type="RefSeq" id="WP_155344192.1">
    <property type="nucleotide sequence ID" value="NZ_BAAAHM010000018.1"/>
</dbReference>
<dbReference type="InterPro" id="IPR042099">
    <property type="entry name" value="ANL_N_sf"/>
</dbReference>
<dbReference type="OrthoDB" id="9803968at2"/>
<evidence type="ECO:0000259" key="1">
    <source>
        <dbReference type="Pfam" id="PF00501"/>
    </source>
</evidence>
<keyword evidence="4" id="KW-1185">Reference proteome</keyword>
<dbReference type="SUPFAM" id="SSF56801">
    <property type="entry name" value="Acetyl-CoA synthetase-like"/>
    <property type="match status" value="1"/>
</dbReference>
<sequence length="549" mass="59074">MDWAGRLAPYPSDTVRQYRASGLWGTRTVATELHEVAVRRAPHPAVVAAEGSLSYAELDKATDRLALGLSNAGLAPGDRVVVQLTNRLESIVAWYGMLKAGLIPVCTLAAHRAHEIGPISRKVGAVAHLVEWSPSGFDLVAFAVEQQVDHPTMRLVLTAGAPAGAPGTSIERLADTDPALARERVEAIQAAIDPDDIVCFQLSGGTTGVPKVIPRLHAEYWYNARSYAEAGGWDESTRVAHLIPIIHNAGITCGLHATHSVGGTLVLGTPVLDQALPVVARERTTDVLIGHGHFGIVDHPLFEEAMTAMKRVVLSGAKVPARVFEAFESRGVWVGQKFGMGEGFFTMSTAASTREARLTTVGVPVSPYDEFRVLEPGTETEVPDGAVGELACRGPYTIRGYFDAPGINSSAFTSDGFYRTGDLVAVRTVGGERSISVEGRLKDLINRGGEKVSAEEVETLLMRHPRIVAAAVVAMPDERLGERACAYLVTAGEPLTMSEVQNHLSSLSLAKFKWPERLEWIPELPRTPLGKLDKKLLQRDITAKVTTGR</sequence>
<evidence type="ECO:0000313" key="3">
    <source>
        <dbReference type="EMBL" id="GES19074.1"/>
    </source>
</evidence>
<dbReference type="AlphaFoldDB" id="A0A5M3XCY4"/>
<dbReference type="Pfam" id="PF13193">
    <property type="entry name" value="AMP-binding_C"/>
    <property type="match status" value="1"/>
</dbReference>
<dbReference type="PANTHER" id="PTHR43767:SF1">
    <property type="entry name" value="NONRIBOSOMAL PEPTIDE SYNTHASE PES1 (EUROFUNG)-RELATED"/>
    <property type="match status" value="1"/>
</dbReference>
<gene>
    <name evidence="3" type="ORF">Aple_019700</name>
</gene>
<dbReference type="InterPro" id="IPR025110">
    <property type="entry name" value="AMP-bd_C"/>
</dbReference>
<reference evidence="3 4" key="1">
    <citation type="submission" date="2019-10" db="EMBL/GenBank/DDBJ databases">
        <title>Whole genome shotgun sequence of Acrocarpospora pleiomorpha NBRC 16267.</title>
        <authorList>
            <person name="Ichikawa N."/>
            <person name="Kimura A."/>
            <person name="Kitahashi Y."/>
            <person name="Komaki H."/>
            <person name="Oguchi A."/>
        </authorList>
    </citation>
    <scope>NUCLEOTIDE SEQUENCE [LARGE SCALE GENOMIC DNA]</scope>
    <source>
        <strain evidence="3 4">NBRC 16267</strain>
    </source>
</reference>
<dbReference type="Gene3D" id="3.40.50.12780">
    <property type="entry name" value="N-terminal domain of ligase-like"/>
    <property type="match status" value="1"/>
</dbReference>
<protein>
    <submittedName>
        <fullName evidence="3">2,3-dihydroxybenzoate-AMP ligase</fullName>
    </submittedName>
</protein>
<name>A0A5M3XCY4_9ACTN</name>
<dbReference type="InterPro" id="IPR045851">
    <property type="entry name" value="AMP-bd_C_sf"/>
</dbReference>
<feature type="domain" description="AMP-binding enzyme C-terminal" evidence="2">
    <location>
        <begin position="456"/>
        <end position="531"/>
    </location>
</feature>
<dbReference type="PROSITE" id="PS00455">
    <property type="entry name" value="AMP_BINDING"/>
    <property type="match status" value="1"/>
</dbReference>
<keyword evidence="3" id="KW-0436">Ligase</keyword>
<organism evidence="3 4">
    <name type="scientific">Acrocarpospora pleiomorpha</name>
    <dbReference type="NCBI Taxonomy" id="90975"/>
    <lineage>
        <taxon>Bacteria</taxon>
        <taxon>Bacillati</taxon>
        <taxon>Actinomycetota</taxon>
        <taxon>Actinomycetes</taxon>
        <taxon>Streptosporangiales</taxon>
        <taxon>Streptosporangiaceae</taxon>
        <taxon>Acrocarpospora</taxon>
    </lineage>
</organism>
<dbReference type="PANTHER" id="PTHR43767">
    <property type="entry name" value="LONG-CHAIN-FATTY-ACID--COA LIGASE"/>
    <property type="match status" value="1"/>
</dbReference>
<comment type="caution">
    <text evidence="3">The sequence shown here is derived from an EMBL/GenBank/DDBJ whole genome shotgun (WGS) entry which is preliminary data.</text>
</comment>
<dbReference type="InterPro" id="IPR000873">
    <property type="entry name" value="AMP-dep_synth/lig_dom"/>
</dbReference>
<proteinExistence type="predicted"/>
<dbReference type="InterPro" id="IPR020845">
    <property type="entry name" value="AMP-binding_CS"/>
</dbReference>
<evidence type="ECO:0000313" key="4">
    <source>
        <dbReference type="Proteomes" id="UP000377595"/>
    </source>
</evidence>
<evidence type="ECO:0000259" key="2">
    <source>
        <dbReference type="Pfam" id="PF13193"/>
    </source>
</evidence>